<dbReference type="EMBL" id="JAXCEH010000002">
    <property type="protein sequence ID" value="MFA1552906.1"/>
    <property type="molecule type" value="Genomic_DNA"/>
</dbReference>
<evidence type="ECO:0000256" key="2">
    <source>
        <dbReference type="SAM" id="MobiDB-lite"/>
    </source>
</evidence>
<evidence type="ECO:0000256" key="3">
    <source>
        <dbReference type="SAM" id="Phobius"/>
    </source>
</evidence>
<evidence type="ECO:0000313" key="6">
    <source>
        <dbReference type="EMBL" id="MFA1552906.1"/>
    </source>
</evidence>
<feature type="chain" id="PRO_5046083320" evidence="4">
    <location>
        <begin position="22"/>
        <end position="327"/>
    </location>
</feature>
<feature type="compositionally biased region" description="Low complexity" evidence="2">
    <location>
        <begin position="36"/>
        <end position="53"/>
    </location>
</feature>
<sequence>MRIVRNVTCALVVLLLAGVLAACGGGDHSSSSATDAQGGVAGAPAQRAPAQGGLATGGNTEAGGKTGQASRAPLPSEFQVVHTASLRVRAGDVEAAAAKAKQMVASAGGYVEQESSSSDPARSEIALKIPADRYTDVLNALGTQLGTKLSLSQDAENVTGEVADVDARVRSAKATLESFRKLLGRANSVGEVIQVEQEIAQREADLESLQARQNSLKHRTQYATVTVTLLTKAPAPEKKDEERGGFIGGLQNGWDAFTAFVGALAALLGWLLPFLVTAAVIGYPLFAFRRRLRLRERFGGRRKPAPAASPEPQKAAAGSGPAQQPPA</sequence>
<evidence type="ECO:0000313" key="7">
    <source>
        <dbReference type="Proteomes" id="UP001569904"/>
    </source>
</evidence>
<dbReference type="InterPro" id="IPR025645">
    <property type="entry name" value="DUF4349"/>
</dbReference>
<comment type="caution">
    <text evidence="6">The sequence shown here is derived from an EMBL/GenBank/DDBJ whole genome shotgun (WGS) entry which is preliminary data.</text>
</comment>
<feature type="region of interest" description="Disordered" evidence="2">
    <location>
        <begin position="27"/>
        <end position="75"/>
    </location>
</feature>
<gene>
    <name evidence="6" type="ORF">SM436_04270</name>
</gene>
<keyword evidence="3" id="KW-0812">Transmembrane</keyword>
<feature type="domain" description="DUF4349" evidence="5">
    <location>
        <begin position="79"/>
        <end position="283"/>
    </location>
</feature>
<keyword evidence="3" id="KW-0472">Membrane</keyword>
<feature type="compositionally biased region" description="Low complexity" evidence="2">
    <location>
        <begin position="312"/>
        <end position="327"/>
    </location>
</feature>
<keyword evidence="4" id="KW-0732">Signal</keyword>
<evidence type="ECO:0000256" key="4">
    <source>
        <dbReference type="SAM" id="SignalP"/>
    </source>
</evidence>
<keyword evidence="3" id="KW-1133">Transmembrane helix</keyword>
<keyword evidence="1" id="KW-0175">Coiled coil</keyword>
<evidence type="ECO:0000259" key="5">
    <source>
        <dbReference type="Pfam" id="PF14257"/>
    </source>
</evidence>
<name>A0ABV4QQN3_9ACTN</name>
<proteinExistence type="predicted"/>
<dbReference type="PROSITE" id="PS51257">
    <property type="entry name" value="PROKAR_LIPOPROTEIN"/>
    <property type="match status" value="1"/>
</dbReference>
<feature type="region of interest" description="Disordered" evidence="2">
    <location>
        <begin position="299"/>
        <end position="327"/>
    </location>
</feature>
<protein>
    <submittedName>
        <fullName evidence="6">DUF4349 domain-containing protein</fullName>
    </submittedName>
</protein>
<dbReference type="Pfam" id="PF14257">
    <property type="entry name" value="DUF4349"/>
    <property type="match status" value="1"/>
</dbReference>
<feature type="coiled-coil region" evidence="1">
    <location>
        <begin position="192"/>
        <end position="219"/>
    </location>
</feature>
<feature type="compositionally biased region" description="Gly residues" evidence="2">
    <location>
        <begin position="54"/>
        <end position="66"/>
    </location>
</feature>
<feature type="transmembrane region" description="Helical" evidence="3">
    <location>
        <begin position="260"/>
        <end position="288"/>
    </location>
</feature>
<feature type="signal peptide" evidence="4">
    <location>
        <begin position="1"/>
        <end position="21"/>
    </location>
</feature>
<organism evidence="6 7">
    <name type="scientific">Actinomadura chokoriensis</name>
    <dbReference type="NCBI Taxonomy" id="454156"/>
    <lineage>
        <taxon>Bacteria</taxon>
        <taxon>Bacillati</taxon>
        <taxon>Actinomycetota</taxon>
        <taxon>Actinomycetes</taxon>
        <taxon>Streptosporangiales</taxon>
        <taxon>Thermomonosporaceae</taxon>
        <taxon>Actinomadura</taxon>
    </lineage>
</organism>
<dbReference type="Proteomes" id="UP001569904">
    <property type="component" value="Unassembled WGS sequence"/>
</dbReference>
<reference evidence="6 7" key="1">
    <citation type="submission" date="2023-11" db="EMBL/GenBank/DDBJ databases">
        <title>Actinomadura monticuli sp. nov., isolated from volcanic ash.</title>
        <authorList>
            <person name="Lee S.D."/>
            <person name="Yang H."/>
            <person name="Kim I.S."/>
        </authorList>
    </citation>
    <scope>NUCLEOTIDE SEQUENCE [LARGE SCALE GENOMIC DNA]</scope>
    <source>
        <strain evidence="6 7">DSM 45346</strain>
    </source>
</reference>
<accession>A0ABV4QQN3</accession>
<keyword evidence="7" id="KW-1185">Reference proteome</keyword>
<dbReference type="RefSeq" id="WP_371939212.1">
    <property type="nucleotide sequence ID" value="NZ_JAXCEH010000002.1"/>
</dbReference>
<evidence type="ECO:0000256" key="1">
    <source>
        <dbReference type="SAM" id="Coils"/>
    </source>
</evidence>